<keyword evidence="3" id="KW-1185">Reference proteome</keyword>
<accession>A0ABY6MX27</accession>
<dbReference type="Gene3D" id="3.60.21.10">
    <property type="match status" value="1"/>
</dbReference>
<dbReference type="InterPro" id="IPR004843">
    <property type="entry name" value="Calcineurin-like_PHP"/>
</dbReference>
<organism evidence="2 3">
    <name type="scientific">Alkalimarinus alittae</name>
    <dbReference type="NCBI Taxonomy" id="2961619"/>
    <lineage>
        <taxon>Bacteria</taxon>
        <taxon>Pseudomonadati</taxon>
        <taxon>Pseudomonadota</taxon>
        <taxon>Gammaproteobacteria</taxon>
        <taxon>Alteromonadales</taxon>
        <taxon>Alteromonadaceae</taxon>
        <taxon>Alkalimarinus</taxon>
    </lineage>
</organism>
<evidence type="ECO:0000259" key="1">
    <source>
        <dbReference type="Pfam" id="PF00149"/>
    </source>
</evidence>
<dbReference type="RefSeq" id="WP_265045876.1">
    <property type="nucleotide sequence ID" value="NZ_CP100390.1"/>
</dbReference>
<dbReference type="InterPro" id="IPR029052">
    <property type="entry name" value="Metallo-depent_PP-like"/>
</dbReference>
<name>A0ABY6MX27_9ALTE</name>
<reference evidence="2" key="1">
    <citation type="submission" date="2022-06" db="EMBL/GenBank/DDBJ databases">
        <title>Alkalimarinus sp. nov., isolated from gut of a Alitta virens.</title>
        <authorList>
            <person name="Yang A.I."/>
            <person name="Shin N.-R."/>
        </authorList>
    </citation>
    <scope>NUCLEOTIDE SEQUENCE</scope>
    <source>
        <strain evidence="2">A2M4</strain>
    </source>
</reference>
<dbReference type="EMBL" id="CP100390">
    <property type="protein sequence ID" value="UZE94381.1"/>
    <property type="molecule type" value="Genomic_DNA"/>
</dbReference>
<dbReference type="PANTHER" id="PTHR37844:SF2">
    <property type="entry name" value="SER_THR PROTEIN PHOSPHATASE SUPERFAMILY (AFU_ORTHOLOGUE AFUA_1G14840)"/>
    <property type="match status" value="1"/>
</dbReference>
<protein>
    <submittedName>
        <fullName evidence="2">Metallophosphoesterase</fullName>
    </submittedName>
</protein>
<dbReference type="SUPFAM" id="SSF56300">
    <property type="entry name" value="Metallo-dependent phosphatases"/>
    <property type="match status" value="1"/>
</dbReference>
<feature type="domain" description="Calcineurin-like phosphoesterase" evidence="1">
    <location>
        <begin position="1"/>
        <end position="213"/>
    </location>
</feature>
<proteinExistence type="predicted"/>
<dbReference type="Proteomes" id="UP001163739">
    <property type="component" value="Chromosome"/>
</dbReference>
<gene>
    <name evidence="2" type="ORF">NKI27_09760</name>
</gene>
<sequence>MKIQILSDLHVEFENYDYPITEADVVVLAGDIHATDKGVTWAKENIKVPVIYVLGNHEYYKKSHPKFIGEIKDTAKNSNVHVLENDYIKIDGVNFLGCTLWTDFELFGDARNSGYECQQIMTDYKKIRRSPSYSKLRSIDTAIIHSNSARWLDATLEKLKGETNIVVSHHGPSIRSVLPQHREEVTAAAYVSDLSTLIEKHQPKAWIHGHLHSSSDYKIGTCSVYCNPKGYPGELNPDYDPLKCIEIVQRN</sequence>
<evidence type="ECO:0000313" key="3">
    <source>
        <dbReference type="Proteomes" id="UP001163739"/>
    </source>
</evidence>
<dbReference type="PANTHER" id="PTHR37844">
    <property type="entry name" value="SER/THR PROTEIN PHOSPHATASE SUPERFAMILY (AFU_ORTHOLOGUE AFUA_1G14840)"/>
    <property type="match status" value="1"/>
</dbReference>
<dbReference type="Pfam" id="PF00149">
    <property type="entry name" value="Metallophos"/>
    <property type="match status" value="1"/>
</dbReference>
<evidence type="ECO:0000313" key="2">
    <source>
        <dbReference type="EMBL" id="UZE94381.1"/>
    </source>
</evidence>